<evidence type="ECO:0000313" key="3">
    <source>
        <dbReference type="Proteomes" id="UP001175227"/>
    </source>
</evidence>
<keyword evidence="3" id="KW-1185">Reference proteome</keyword>
<feature type="region of interest" description="Disordered" evidence="1">
    <location>
        <begin position="1"/>
        <end position="21"/>
    </location>
</feature>
<dbReference type="Proteomes" id="UP001175227">
    <property type="component" value="Unassembled WGS sequence"/>
</dbReference>
<dbReference type="AlphaFoldDB" id="A0AA39P4B4"/>
<accession>A0AA39P4B4</accession>
<gene>
    <name evidence="2" type="ORF">IW261DRAFT_1594957</name>
</gene>
<comment type="caution">
    <text evidence="2">The sequence shown here is derived from an EMBL/GenBank/DDBJ whole genome shotgun (WGS) entry which is preliminary data.</text>
</comment>
<proteinExistence type="predicted"/>
<sequence>MALQDTRTIMDPKTPLKSKDPKSNFFARLEVTRGQTEPNIRFLECFQESVPRPAHCRCIATDIAFPIPTPRLLGYEKFIPYHKSVETYKCLIPLSRWFLRKNSARFIVLNGNQVIVEKN</sequence>
<protein>
    <submittedName>
        <fullName evidence="2">Uncharacterized protein</fullName>
    </submittedName>
</protein>
<name>A0AA39P4B4_9AGAR</name>
<dbReference type="EMBL" id="JAUEPR010000019">
    <property type="protein sequence ID" value="KAK0476899.1"/>
    <property type="molecule type" value="Genomic_DNA"/>
</dbReference>
<evidence type="ECO:0000256" key="1">
    <source>
        <dbReference type="SAM" id="MobiDB-lite"/>
    </source>
</evidence>
<reference evidence="2" key="1">
    <citation type="submission" date="2023-06" db="EMBL/GenBank/DDBJ databases">
        <authorList>
            <consortium name="Lawrence Berkeley National Laboratory"/>
            <person name="Ahrendt S."/>
            <person name="Sahu N."/>
            <person name="Indic B."/>
            <person name="Wong-Bajracharya J."/>
            <person name="Merenyi Z."/>
            <person name="Ke H.-M."/>
            <person name="Monk M."/>
            <person name="Kocsube S."/>
            <person name="Drula E."/>
            <person name="Lipzen A."/>
            <person name="Balint B."/>
            <person name="Henrissat B."/>
            <person name="Andreopoulos B."/>
            <person name="Martin F.M."/>
            <person name="Harder C.B."/>
            <person name="Rigling D."/>
            <person name="Ford K.L."/>
            <person name="Foster G.D."/>
            <person name="Pangilinan J."/>
            <person name="Papanicolaou A."/>
            <person name="Barry K."/>
            <person name="LaButti K."/>
            <person name="Viragh M."/>
            <person name="Koriabine M."/>
            <person name="Yan M."/>
            <person name="Riley R."/>
            <person name="Champramary S."/>
            <person name="Plett K.L."/>
            <person name="Tsai I.J."/>
            <person name="Slot J."/>
            <person name="Sipos G."/>
            <person name="Plett J."/>
            <person name="Nagy L.G."/>
            <person name="Grigoriev I.V."/>
        </authorList>
    </citation>
    <scope>NUCLEOTIDE SEQUENCE</scope>
    <source>
        <strain evidence="2">ICMP 16352</strain>
    </source>
</reference>
<organism evidence="2 3">
    <name type="scientific">Armillaria novae-zelandiae</name>
    <dbReference type="NCBI Taxonomy" id="153914"/>
    <lineage>
        <taxon>Eukaryota</taxon>
        <taxon>Fungi</taxon>
        <taxon>Dikarya</taxon>
        <taxon>Basidiomycota</taxon>
        <taxon>Agaricomycotina</taxon>
        <taxon>Agaricomycetes</taxon>
        <taxon>Agaricomycetidae</taxon>
        <taxon>Agaricales</taxon>
        <taxon>Marasmiineae</taxon>
        <taxon>Physalacriaceae</taxon>
        <taxon>Armillaria</taxon>
    </lineage>
</organism>
<evidence type="ECO:0000313" key="2">
    <source>
        <dbReference type="EMBL" id="KAK0476899.1"/>
    </source>
</evidence>